<dbReference type="SUPFAM" id="SSF51430">
    <property type="entry name" value="NAD(P)-linked oxidoreductase"/>
    <property type="match status" value="1"/>
</dbReference>
<keyword evidence="3" id="KW-0560">Oxidoreductase</keyword>
<dbReference type="AlphaFoldDB" id="A0ABD5QEB7"/>
<dbReference type="Proteomes" id="UP001595925">
    <property type="component" value="Unassembled WGS sequence"/>
</dbReference>
<keyword evidence="6" id="KW-1185">Reference proteome</keyword>
<proteinExistence type="inferred from homology"/>
<dbReference type="PIRSF" id="PIRSF000097">
    <property type="entry name" value="AKR"/>
    <property type="match status" value="1"/>
</dbReference>
<organism evidence="5 6">
    <name type="scientific">Saliphagus infecundisoli</name>
    <dbReference type="NCBI Taxonomy" id="1849069"/>
    <lineage>
        <taxon>Archaea</taxon>
        <taxon>Methanobacteriati</taxon>
        <taxon>Methanobacteriota</taxon>
        <taxon>Stenosarchaea group</taxon>
        <taxon>Halobacteria</taxon>
        <taxon>Halobacteriales</taxon>
        <taxon>Natrialbaceae</taxon>
        <taxon>Saliphagus</taxon>
    </lineage>
</organism>
<dbReference type="InterPro" id="IPR018170">
    <property type="entry name" value="Aldo/ket_reductase_CS"/>
</dbReference>
<dbReference type="GO" id="GO:0016616">
    <property type="term" value="F:oxidoreductase activity, acting on the CH-OH group of donors, NAD or NADP as acceptor"/>
    <property type="evidence" value="ECO:0007669"/>
    <property type="project" value="UniProtKB-ARBA"/>
</dbReference>
<dbReference type="PANTHER" id="PTHR43827:SF3">
    <property type="entry name" value="NADP-DEPENDENT OXIDOREDUCTASE DOMAIN-CONTAINING PROTEIN"/>
    <property type="match status" value="1"/>
</dbReference>
<evidence type="ECO:0000256" key="3">
    <source>
        <dbReference type="ARBA" id="ARBA00023002"/>
    </source>
</evidence>
<name>A0ABD5QEB7_9EURY</name>
<protein>
    <submittedName>
        <fullName evidence="5">Aldo/keto reductase</fullName>
    </submittedName>
</protein>
<keyword evidence="2" id="KW-0521">NADP</keyword>
<dbReference type="Pfam" id="PF00248">
    <property type="entry name" value="Aldo_ket_red"/>
    <property type="match status" value="1"/>
</dbReference>
<feature type="domain" description="NADP-dependent oxidoreductase" evidence="4">
    <location>
        <begin position="14"/>
        <end position="251"/>
    </location>
</feature>
<dbReference type="PROSITE" id="PS00798">
    <property type="entry name" value="ALDOKETO_REDUCTASE_1"/>
    <property type="match status" value="1"/>
</dbReference>
<evidence type="ECO:0000313" key="5">
    <source>
        <dbReference type="EMBL" id="MFC4988111.1"/>
    </source>
</evidence>
<evidence type="ECO:0000259" key="4">
    <source>
        <dbReference type="Pfam" id="PF00248"/>
    </source>
</evidence>
<sequence>MRTVTAGDVEIPALGFGTARMDDHDVRVRAIEAALEAGYRHIDTAQIYGSEPAVGEAIENSAVDREEVFVTTKLADDNRAHDAAVESVHESVENLGVETVDLLLIHSPNDDVSHEETLDAMNEVRDDGLVSHLGVSNFSVAQTREAEELSDAPIVTNQVEYHVEHRKDDLLAYCIENDVVLTAYSPLGVGDLLDDDTLGEVAAAHDKTPAQVAIRWLLEQPQVSPIPMSSSPEHVRENFEVFDFELSGEQRRDLFAVGGDLPDGLADRLGL</sequence>
<dbReference type="InterPro" id="IPR023210">
    <property type="entry name" value="NADP_OxRdtase_dom"/>
</dbReference>
<reference evidence="5 6" key="1">
    <citation type="journal article" date="2019" name="Int. J. Syst. Evol. Microbiol.">
        <title>The Global Catalogue of Microorganisms (GCM) 10K type strain sequencing project: providing services to taxonomists for standard genome sequencing and annotation.</title>
        <authorList>
            <consortium name="The Broad Institute Genomics Platform"/>
            <consortium name="The Broad Institute Genome Sequencing Center for Infectious Disease"/>
            <person name="Wu L."/>
            <person name="Ma J."/>
        </authorList>
    </citation>
    <scope>NUCLEOTIDE SEQUENCE [LARGE SCALE GENOMIC DNA]</scope>
    <source>
        <strain evidence="5 6">CGMCC 1.15824</strain>
    </source>
</reference>
<dbReference type="Gene3D" id="3.20.20.100">
    <property type="entry name" value="NADP-dependent oxidoreductase domain"/>
    <property type="match status" value="1"/>
</dbReference>
<comment type="caution">
    <text evidence="5">The sequence shown here is derived from an EMBL/GenBank/DDBJ whole genome shotgun (WGS) entry which is preliminary data.</text>
</comment>
<evidence type="ECO:0000256" key="2">
    <source>
        <dbReference type="ARBA" id="ARBA00022857"/>
    </source>
</evidence>
<evidence type="ECO:0000256" key="1">
    <source>
        <dbReference type="ARBA" id="ARBA00007905"/>
    </source>
</evidence>
<dbReference type="EMBL" id="JBHSJG010000036">
    <property type="protein sequence ID" value="MFC4988111.1"/>
    <property type="molecule type" value="Genomic_DNA"/>
</dbReference>
<dbReference type="InterPro" id="IPR036812">
    <property type="entry name" value="NAD(P)_OxRdtase_dom_sf"/>
</dbReference>
<dbReference type="PANTHER" id="PTHR43827">
    <property type="entry name" value="2,5-DIKETO-D-GLUCONIC ACID REDUCTASE"/>
    <property type="match status" value="1"/>
</dbReference>
<dbReference type="RefSeq" id="WP_224827012.1">
    <property type="nucleotide sequence ID" value="NZ_JAIVEF010000001.1"/>
</dbReference>
<accession>A0ABD5QEB7</accession>
<dbReference type="InterPro" id="IPR020471">
    <property type="entry name" value="AKR"/>
</dbReference>
<dbReference type="PRINTS" id="PR00069">
    <property type="entry name" value="ALDKETRDTASE"/>
</dbReference>
<evidence type="ECO:0000313" key="6">
    <source>
        <dbReference type="Proteomes" id="UP001595925"/>
    </source>
</evidence>
<comment type="similarity">
    <text evidence="1">Belongs to the aldo/keto reductase family.</text>
</comment>
<gene>
    <name evidence="5" type="ORF">ACFPFO_10165</name>
</gene>